<evidence type="ECO:0000313" key="1">
    <source>
        <dbReference type="EMBL" id="QAT61611.1"/>
    </source>
</evidence>
<keyword evidence="1" id="KW-0966">Cell projection</keyword>
<evidence type="ECO:0000313" key="2">
    <source>
        <dbReference type="Proteomes" id="UP000287969"/>
    </source>
</evidence>
<dbReference type="EMBL" id="CP035282">
    <property type="protein sequence ID" value="QAT61611.1"/>
    <property type="molecule type" value="Genomic_DNA"/>
</dbReference>
<proteinExistence type="predicted"/>
<reference evidence="2" key="1">
    <citation type="submission" date="2019-01" db="EMBL/GenBank/DDBJ databases">
        <title>Draft genomes of a novel of Sporanaerobacter strains.</title>
        <authorList>
            <person name="Ma S."/>
        </authorList>
    </citation>
    <scope>NUCLEOTIDE SEQUENCE [LARGE SCALE GENOMIC DNA]</scope>
    <source>
        <strain evidence="2">NJN-17</strain>
    </source>
</reference>
<protein>
    <submittedName>
        <fullName evidence="1">Flagellar protein</fullName>
    </submittedName>
</protein>
<dbReference type="KEGG" id="spoa:EQM13_08450"/>
<keyword evidence="1" id="KW-0969">Cilium</keyword>
<keyword evidence="2" id="KW-1185">Reference proteome</keyword>
<accession>A0A410QC90</accession>
<dbReference type="NCBIfam" id="TIGR02530">
    <property type="entry name" value="flg_new"/>
    <property type="match status" value="1"/>
</dbReference>
<keyword evidence="1" id="KW-0282">Flagellum</keyword>
<dbReference type="InterPro" id="IPR013367">
    <property type="entry name" value="Flagellar_put"/>
</dbReference>
<dbReference type="OrthoDB" id="165650at2"/>
<name>A0A410QC90_9FIRM</name>
<dbReference type="AlphaFoldDB" id="A0A410QC90"/>
<dbReference type="RefSeq" id="WP_128752444.1">
    <property type="nucleotide sequence ID" value="NZ_CP035282.1"/>
</dbReference>
<gene>
    <name evidence="1" type="ORF">EQM13_08450</name>
</gene>
<dbReference type="Pfam" id="PF12611">
    <property type="entry name" value="Flagellar_put"/>
    <property type="match status" value="1"/>
</dbReference>
<organism evidence="1 2">
    <name type="scientific">Acidilutibacter cellobiosedens</name>
    <dbReference type="NCBI Taxonomy" id="2507161"/>
    <lineage>
        <taxon>Bacteria</taxon>
        <taxon>Bacillati</taxon>
        <taxon>Bacillota</taxon>
        <taxon>Tissierellia</taxon>
        <taxon>Tissierellales</taxon>
        <taxon>Acidilutibacteraceae</taxon>
        <taxon>Acidilutibacter</taxon>
    </lineage>
</organism>
<dbReference type="Proteomes" id="UP000287969">
    <property type="component" value="Chromosome"/>
</dbReference>
<sequence length="128" mass="14505">MEEINVKQLESRIITNSPQNISKGNVNVENKNFQHILDRIKANQEEIKFSKHALERMDGRKIELSTDETDKLNKAVEKAEKKGVKDALILMGDKAFIASIKNRTIITTVDREGLRDNVFTNIDGAVII</sequence>